<name>A0A7W6BSU7_9HYPH</name>
<sequence>MSVEESIRQAIVGELQRQAEVGDGRLMVEETETGVILNGPVDLDELIMVVVGSVAGGP</sequence>
<dbReference type="AlphaFoldDB" id="A0A7W6BSU7"/>
<dbReference type="RefSeq" id="WP_090965953.1">
    <property type="nucleotide sequence ID" value="NZ_FOOA01000023.1"/>
</dbReference>
<accession>A0A7W6BSU7</accession>
<reference evidence="1 2" key="1">
    <citation type="submission" date="2020-08" db="EMBL/GenBank/DDBJ databases">
        <title>Genomic Encyclopedia of Type Strains, Phase IV (KMG-IV): sequencing the most valuable type-strain genomes for metagenomic binning, comparative biology and taxonomic classification.</title>
        <authorList>
            <person name="Goeker M."/>
        </authorList>
    </citation>
    <scope>NUCLEOTIDE SEQUENCE [LARGE SCALE GENOMIC DNA]</scope>
    <source>
        <strain evidence="1 2">DSM 25024</strain>
    </source>
</reference>
<dbReference type="EMBL" id="JACIDO010000003">
    <property type="protein sequence ID" value="MBB3935424.1"/>
    <property type="molecule type" value="Genomic_DNA"/>
</dbReference>
<evidence type="ECO:0000313" key="1">
    <source>
        <dbReference type="EMBL" id="MBB3935424.1"/>
    </source>
</evidence>
<comment type="caution">
    <text evidence="1">The sequence shown here is derived from an EMBL/GenBank/DDBJ whole genome shotgun (WGS) entry which is preliminary data.</text>
</comment>
<keyword evidence="2" id="KW-1185">Reference proteome</keyword>
<evidence type="ECO:0008006" key="3">
    <source>
        <dbReference type="Google" id="ProtNLM"/>
    </source>
</evidence>
<proteinExistence type="predicted"/>
<organism evidence="1 2">
    <name type="scientific">Aureimonas phyllosphaerae</name>
    <dbReference type="NCBI Taxonomy" id="1166078"/>
    <lineage>
        <taxon>Bacteria</taxon>
        <taxon>Pseudomonadati</taxon>
        <taxon>Pseudomonadota</taxon>
        <taxon>Alphaproteobacteria</taxon>
        <taxon>Hyphomicrobiales</taxon>
        <taxon>Aurantimonadaceae</taxon>
        <taxon>Aureimonas</taxon>
    </lineage>
</organism>
<dbReference type="Proteomes" id="UP000531216">
    <property type="component" value="Unassembled WGS sequence"/>
</dbReference>
<evidence type="ECO:0000313" key="2">
    <source>
        <dbReference type="Proteomes" id="UP000531216"/>
    </source>
</evidence>
<protein>
    <recommendedName>
        <fullName evidence="3">BON domain-containing protein</fullName>
    </recommendedName>
</protein>
<gene>
    <name evidence="1" type="ORF">GGR05_001568</name>
</gene>